<dbReference type="InterPro" id="IPR039420">
    <property type="entry name" value="WalR-like"/>
</dbReference>
<dbReference type="NCBIfam" id="TIGR00229">
    <property type="entry name" value="sensory_box"/>
    <property type="match status" value="2"/>
</dbReference>
<evidence type="ECO:0000313" key="4">
    <source>
        <dbReference type="EMBL" id="MBB5716854.1"/>
    </source>
</evidence>
<dbReference type="Pfam" id="PF13426">
    <property type="entry name" value="PAS_9"/>
    <property type="match status" value="1"/>
</dbReference>
<feature type="domain" description="PAS" evidence="3">
    <location>
        <begin position="142"/>
        <end position="201"/>
    </location>
</feature>
<gene>
    <name evidence="4" type="ORF">FHS94_003726</name>
</gene>
<dbReference type="InterPro" id="IPR000014">
    <property type="entry name" value="PAS"/>
</dbReference>
<dbReference type="GO" id="GO:0006355">
    <property type="term" value="P:regulation of DNA-templated transcription"/>
    <property type="evidence" value="ECO:0007669"/>
    <property type="project" value="InterPro"/>
</dbReference>
<dbReference type="SMART" id="SM00091">
    <property type="entry name" value="PAS"/>
    <property type="match status" value="3"/>
</dbReference>
<comment type="caution">
    <text evidence="4">The sequence shown here is derived from an EMBL/GenBank/DDBJ whole genome shotgun (WGS) entry which is preliminary data.</text>
</comment>
<feature type="domain" description="PAS" evidence="3">
    <location>
        <begin position="267"/>
        <end position="313"/>
    </location>
</feature>
<dbReference type="InterPro" id="IPR013767">
    <property type="entry name" value="PAS_fold"/>
</dbReference>
<dbReference type="Gene3D" id="3.30.450.20">
    <property type="entry name" value="PAS domain"/>
    <property type="match status" value="3"/>
</dbReference>
<feature type="domain" description="PAS" evidence="3">
    <location>
        <begin position="13"/>
        <end position="57"/>
    </location>
</feature>
<dbReference type="PANTHER" id="PTHR43214">
    <property type="entry name" value="TWO-COMPONENT RESPONSE REGULATOR"/>
    <property type="match status" value="1"/>
</dbReference>
<dbReference type="InterPro" id="IPR016032">
    <property type="entry name" value="Sig_transdc_resp-reg_C-effctor"/>
</dbReference>
<dbReference type="Pfam" id="PF13188">
    <property type="entry name" value="PAS_8"/>
    <property type="match status" value="1"/>
</dbReference>
<feature type="domain" description="HTH luxR-type" evidence="2">
    <location>
        <begin position="421"/>
        <end position="486"/>
    </location>
</feature>
<dbReference type="RefSeq" id="WP_184060488.1">
    <property type="nucleotide sequence ID" value="NZ_JACIJK010000016.1"/>
</dbReference>
<dbReference type="InterPro" id="IPR035965">
    <property type="entry name" value="PAS-like_dom_sf"/>
</dbReference>
<dbReference type="Pfam" id="PF00196">
    <property type="entry name" value="GerE"/>
    <property type="match status" value="1"/>
</dbReference>
<dbReference type="Gene3D" id="1.10.10.10">
    <property type="entry name" value="Winged helix-like DNA-binding domain superfamily/Winged helix DNA-binding domain"/>
    <property type="match status" value="1"/>
</dbReference>
<dbReference type="GO" id="GO:0003677">
    <property type="term" value="F:DNA binding"/>
    <property type="evidence" value="ECO:0007669"/>
    <property type="project" value="UniProtKB-KW"/>
</dbReference>
<dbReference type="EMBL" id="JACIJK010000016">
    <property type="protein sequence ID" value="MBB5716854.1"/>
    <property type="molecule type" value="Genomic_DNA"/>
</dbReference>
<evidence type="ECO:0000256" key="1">
    <source>
        <dbReference type="ARBA" id="ARBA00023125"/>
    </source>
</evidence>
<evidence type="ECO:0000259" key="3">
    <source>
        <dbReference type="PROSITE" id="PS50112"/>
    </source>
</evidence>
<proteinExistence type="predicted"/>
<dbReference type="SUPFAM" id="SSF55785">
    <property type="entry name" value="PYP-like sensor domain (PAS domain)"/>
    <property type="match status" value="3"/>
</dbReference>
<dbReference type="Pfam" id="PF00989">
    <property type="entry name" value="PAS"/>
    <property type="match status" value="1"/>
</dbReference>
<dbReference type="PANTHER" id="PTHR43214:SF38">
    <property type="entry name" value="NITRATE_NITRITE RESPONSE REGULATOR PROTEIN NARL"/>
    <property type="match status" value="1"/>
</dbReference>
<dbReference type="PROSITE" id="PS50112">
    <property type="entry name" value="PAS"/>
    <property type="match status" value="3"/>
</dbReference>
<dbReference type="CDD" id="cd06170">
    <property type="entry name" value="LuxR_C_like"/>
    <property type="match status" value="1"/>
</dbReference>
<dbReference type="InterPro" id="IPR036388">
    <property type="entry name" value="WH-like_DNA-bd_sf"/>
</dbReference>
<organism evidence="4 5">
    <name type="scientific">Sphingomonas aerophila</name>
    <dbReference type="NCBI Taxonomy" id="1344948"/>
    <lineage>
        <taxon>Bacteria</taxon>
        <taxon>Pseudomonadati</taxon>
        <taxon>Pseudomonadota</taxon>
        <taxon>Alphaproteobacteria</taxon>
        <taxon>Sphingomonadales</taxon>
        <taxon>Sphingomonadaceae</taxon>
        <taxon>Sphingomonas</taxon>
    </lineage>
</organism>
<name>A0A7W9EVZ3_9SPHN</name>
<sequence length="488" mass="54056">MTEPLPRVLASSTLRHLEQLIGELSAGVILIDLSGSIIWANEAALTMHGVAGADELGATADDYAQRFALRLRNGHRLASREYPLMRVLAGESFPDLVIEVSPISGGETRWTHHVRDVVMTGGDEEPDCLALVIQDVSDQYEAEARFEAMFQANPAPALILRLSDQRFVKVNQGFLEMTGYARNVVLGRSLYELDVLHKAERLDYAKQRLAAGQSIPQMEAELPIPDGHHKLVIIAGQPIEIGDDKCVLFTFADLEPRRKAERALRASETYFSTLFSMAPVAMVITSPDGHRTVDANEAFARLLGRSVGSAVGRAPGDPEIWADPNDRLVVEGEIDRSGGVRNRDIRLVHADGRPIDCLLSAERMVIKGERCTLWLFQDITERRHSELELVDAIEAVMKDASWFSRSVMDKLACLRNPRTEPAQPVQDLSPRERQVLELICEGLDDKAIAARLDLSGNTVRNHIARVYGKIGVNRRNAAVLWAKERGLA</sequence>
<keyword evidence="1" id="KW-0238">DNA-binding</keyword>
<dbReference type="Proteomes" id="UP000546200">
    <property type="component" value="Unassembled WGS sequence"/>
</dbReference>
<evidence type="ECO:0000313" key="5">
    <source>
        <dbReference type="Proteomes" id="UP000546200"/>
    </source>
</evidence>
<dbReference type="AlphaFoldDB" id="A0A7W9EVZ3"/>
<keyword evidence="5" id="KW-1185">Reference proteome</keyword>
<accession>A0A7W9EVZ3</accession>
<dbReference type="PRINTS" id="PR00038">
    <property type="entry name" value="HTHLUXR"/>
</dbReference>
<dbReference type="CDD" id="cd00130">
    <property type="entry name" value="PAS"/>
    <property type="match status" value="2"/>
</dbReference>
<protein>
    <submittedName>
        <fullName evidence="4">PAS domain S-box-containing protein</fullName>
    </submittedName>
</protein>
<dbReference type="SUPFAM" id="SSF46894">
    <property type="entry name" value="C-terminal effector domain of the bipartite response regulators"/>
    <property type="match status" value="1"/>
</dbReference>
<dbReference type="InterPro" id="IPR000792">
    <property type="entry name" value="Tscrpt_reg_LuxR_C"/>
</dbReference>
<evidence type="ECO:0000259" key="2">
    <source>
        <dbReference type="PROSITE" id="PS50043"/>
    </source>
</evidence>
<dbReference type="InterPro" id="IPR001610">
    <property type="entry name" value="PAC"/>
</dbReference>
<reference evidence="4 5" key="1">
    <citation type="submission" date="2020-08" db="EMBL/GenBank/DDBJ databases">
        <title>Genomic Encyclopedia of Type Strains, Phase IV (KMG-IV): sequencing the most valuable type-strain genomes for metagenomic binning, comparative biology and taxonomic classification.</title>
        <authorList>
            <person name="Goeker M."/>
        </authorList>
    </citation>
    <scope>NUCLEOTIDE SEQUENCE [LARGE SCALE GENOMIC DNA]</scope>
    <source>
        <strain evidence="4 5">DSM 100044</strain>
    </source>
</reference>
<dbReference type="SMART" id="SM00086">
    <property type="entry name" value="PAC"/>
    <property type="match status" value="3"/>
</dbReference>
<dbReference type="SMART" id="SM00421">
    <property type="entry name" value="HTH_LUXR"/>
    <property type="match status" value="1"/>
</dbReference>
<dbReference type="PROSITE" id="PS50043">
    <property type="entry name" value="HTH_LUXR_2"/>
    <property type="match status" value="1"/>
</dbReference>